<comment type="caution">
    <text evidence="1">The sequence shown here is derived from an EMBL/GenBank/DDBJ whole genome shotgun (WGS) entry which is preliminary data.</text>
</comment>
<keyword evidence="2" id="KW-1185">Reference proteome</keyword>
<protein>
    <submittedName>
        <fullName evidence="1">Uncharacterized protein</fullName>
    </submittedName>
</protein>
<accession>A0ABD3QT17</accession>
<gene>
    <name evidence="1" type="ORF">ACHAWO_003825</name>
</gene>
<dbReference type="Proteomes" id="UP001530400">
    <property type="component" value="Unassembled WGS sequence"/>
</dbReference>
<evidence type="ECO:0000313" key="2">
    <source>
        <dbReference type="Proteomes" id="UP001530400"/>
    </source>
</evidence>
<reference evidence="1 2" key="1">
    <citation type="submission" date="2024-10" db="EMBL/GenBank/DDBJ databases">
        <title>Updated reference genomes for cyclostephanoid diatoms.</title>
        <authorList>
            <person name="Roberts W.R."/>
            <person name="Alverson A.J."/>
        </authorList>
    </citation>
    <scope>NUCLEOTIDE SEQUENCE [LARGE SCALE GENOMIC DNA]</scope>
    <source>
        <strain evidence="1 2">AJA010-31</strain>
    </source>
</reference>
<dbReference type="AlphaFoldDB" id="A0ABD3QT17"/>
<organism evidence="1 2">
    <name type="scientific">Cyclotella atomus</name>
    <dbReference type="NCBI Taxonomy" id="382360"/>
    <lineage>
        <taxon>Eukaryota</taxon>
        <taxon>Sar</taxon>
        <taxon>Stramenopiles</taxon>
        <taxon>Ochrophyta</taxon>
        <taxon>Bacillariophyta</taxon>
        <taxon>Coscinodiscophyceae</taxon>
        <taxon>Thalassiosirophycidae</taxon>
        <taxon>Stephanodiscales</taxon>
        <taxon>Stephanodiscaceae</taxon>
        <taxon>Cyclotella</taxon>
    </lineage>
</organism>
<evidence type="ECO:0000313" key="1">
    <source>
        <dbReference type="EMBL" id="KAL3803026.1"/>
    </source>
</evidence>
<dbReference type="EMBL" id="JALLPJ020000081">
    <property type="protein sequence ID" value="KAL3803026.1"/>
    <property type="molecule type" value="Genomic_DNA"/>
</dbReference>
<name>A0ABD3QT17_9STRA</name>
<proteinExistence type="predicted"/>
<sequence length="445" mass="50548">MGYASSVHCSRQRFNISSLLRSALAALCLLSLWTNLRLINLTTSSASETAPTQPIAPNGLSSRDSLPRCEALMQNPSSPFANGAFLTSRANQVVWKMRHDGSRELTLPHTCRLKRYTAQQASRCLQNKHLLFIGDSLTRYQYLSLAYFLEHKHWPPRYPSSGYTPCTQFDMKGKEACSSFLEPNVCCEYDWDNWAHGQWPGFMQSLGGGTDGALFHGRMEAQSVRAKPPIERYQYVSSDENNDGRVRVSLLLEFGWVGSEPYYGWNLTGCANTGSCRYTPESYEKKVERNTNKDWDWEYPNVATAFQPGSSLHNEYLDDTNYVFYNRGLWGALQQDKAETIMNALRNMTRGTNNRCFFKSTTGCGRSVSNSLDSIEYNDVRKMTFDSGCEYFDIGHVTQEFGRFIVPDKSSMASSVAMEYRHVFWDSVHYVSVLYFISCTVVTTV</sequence>